<protein>
    <submittedName>
        <fullName evidence="9">ABC transporter permease</fullName>
    </submittedName>
</protein>
<dbReference type="AlphaFoldDB" id="A0A371XBM9"/>
<feature type="transmembrane region" description="Helical" evidence="8">
    <location>
        <begin position="124"/>
        <end position="142"/>
    </location>
</feature>
<dbReference type="PANTHER" id="PTHR32196">
    <property type="entry name" value="ABC TRANSPORTER PERMEASE PROTEIN YPHD-RELATED-RELATED"/>
    <property type="match status" value="1"/>
</dbReference>
<evidence type="ECO:0000256" key="1">
    <source>
        <dbReference type="ARBA" id="ARBA00004651"/>
    </source>
</evidence>
<evidence type="ECO:0000256" key="8">
    <source>
        <dbReference type="SAM" id="Phobius"/>
    </source>
</evidence>
<keyword evidence="5 8" id="KW-0812">Transmembrane</keyword>
<dbReference type="EMBL" id="QURN01000012">
    <property type="protein sequence ID" value="RFC66601.1"/>
    <property type="molecule type" value="Genomic_DNA"/>
</dbReference>
<dbReference type="GO" id="GO:0005886">
    <property type="term" value="C:plasma membrane"/>
    <property type="evidence" value="ECO:0007669"/>
    <property type="project" value="UniProtKB-SubCell"/>
</dbReference>
<feature type="transmembrane region" description="Helical" evidence="8">
    <location>
        <begin position="95"/>
        <end position="117"/>
    </location>
</feature>
<keyword evidence="2" id="KW-0813">Transport</keyword>
<evidence type="ECO:0000313" key="9">
    <source>
        <dbReference type="EMBL" id="RFC66601.1"/>
    </source>
</evidence>
<sequence length="457" mass="47304">MSQSRGSQNTYLLVPILLIALLLGTAVIRGPNLVSMAGFGSAIIVAAPLIFATFSLMSLAVAGRGTVDLAVGPLLAFINVSLVRLNGLEVVTGPFGVFFVAIGIGVLYQLLFALIIIFVRVQPIIVALSGFLALTGINLVILPRPGGSAPEWMLSWGVGTTIFSPVLLLLLLAIGGWLLFTVTSFYSNLRLMGYDERAAYTSGVRINLVRVGAHIIAGIFVGLGAICYTALIASGDPTQGTTMTLTAVTALVLGGVSLSGGRGGVTGALLGAVNLFLIGYVLATFNFGATQAFVTQLFYGLILVLSLLLTLLVPVIGRYLYFISPFAAFIVLGAIVVGIMLQVSTYDAYVLADAAAGAAKPAATGAAGYFLLPIADGGVLGFVDLSPIQRMAMIGVAALAVLVFTARMIVAEAAAVRFGAFMYVFIGGLILLLFFVVGEQTHADSVSPPQQSSGVSP</sequence>
<organism evidence="9 10">
    <name type="scientific">Mesorhizobium denitrificans</name>
    <dbReference type="NCBI Taxonomy" id="2294114"/>
    <lineage>
        <taxon>Bacteria</taxon>
        <taxon>Pseudomonadati</taxon>
        <taxon>Pseudomonadota</taxon>
        <taxon>Alphaproteobacteria</taxon>
        <taxon>Hyphomicrobiales</taxon>
        <taxon>Phyllobacteriaceae</taxon>
        <taxon>Mesorhizobium</taxon>
    </lineage>
</organism>
<proteinExistence type="predicted"/>
<feature type="transmembrane region" description="Helical" evidence="8">
    <location>
        <begin position="319"/>
        <end position="341"/>
    </location>
</feature>
<feature type="transmembrane region" description="Helical" evidence="8">
    <location>
        <begin position="418"/>
        <end position="437"/>
    </location>
</feature>
<feature type="transmembrane region" description="Helical" evidence="8">
    <location>
        <begin position="268"/>
        <end position="287"/>
    </location>
</feature>
<feature type="transmembrane region" description="Helical" evidence="8">
    <location>
        <begin position="66"/>
        <end position="83"/>
    </location>
</feature>
<dbReference type="InterPro" id="IPR001851">
    <property type="entry name" value="ABC_transp_permease"/>
</dbReference>
<feature type="transmembrane region" description="Helical" evidence="8">
    <location>
        <begin position="208"/>
        <end position="231"/>
    </location>
</feature>
<evidence type="ECO:0000313" key="10">
    <source>
        <dbReference type="Proteomes" id="UP000262379"/>
    </source>
</evidence>
<evidence type="ECO:0000256" key="4">
    <source>
        <dbReference type="ARBA" id="ARBA00022519"/>
    </source>
</evidence>
<keyword evidence="7 8" id="KW-0472">Membrane</keyword>
<dbReference type="PANTHER" id="PTHR32196:SF21">
    <property type="entry name" value="ABC TRANSPORTER PERMEASE PROTEIN YPHD-RELATED"/>
    <property type="match status" value="1"/>
</dbReference>
<evidence type="ECO:0000256" key="3">
    <source>
        <dbReference type="ARBA" id="ARBA00022475"/>
    </source>
</evidence>
<keyword evidence="10" id="KW-1185">Reference proteome</keyword>
<feature type="transmembrane region" description="Helical" evidence="8">
    <location>
        <begin position="293"/>
        <end position="312"/>
    </location>
</feature>
<dbReference type="GO" id="GO:0022857">
    <property type="term" value="F:transmembrane transporter activity"/>
    <property type="evidence" value="ECO:0007669"/>
    <property type="project" value="InterPro"/>
</dbReference>
<evidence type="ECO:0000256" key="6">
    <source>
        <dbReference type="ARBA" id="ARBA00022989"/>
    </source>
</evidence>
<keyword evidence="3" id="KW-1003">Cell membrane</keyword>
<reference evidence="10" key="1">
    <citation type="submission" date="2018-08" db="EMBL/GenBank/DDBJ databases">
        <authorList>
            <person name="Im W.T."/>
        </authorList>
    </citation>
    <scope>NUCLEOTIDE SEQUENCE [LARGE SCALE GENOMIC DNA]</scope>
    <source>
        <strain evidence="10">LA-28</strain>
    </source>
</reference>
<gene>
    <name evidence="9" type="ORF">DY251_15215</name>
</gene>
<comment type="subcellular location">
    <subcellularLocation>
        <location evidence="1">Cell membrane</location>
        <topology evidence="1">Multi-pass membrane protein</topology>
    </subcellularLocation>
</comment>
<feature type="transmembrane region" description="Helical" evidence="8">
    <location>
        <begin position="12"/>
        <end position="30"/>
    </location>
</feature>
<keyword evidence="4" id="KW-0997">Cell inner membrane</keyword>
<dbReference type="Pfam" id="PF02653">
    <property type="entry name" value="BPD_transp_2"/>
    <property type="match status" value="1"/>
</dbReference>
<evidence type="ECO:0000256" key="7">
    <source>
        <dbReference type="ARBA" id="ARBA00023136"/>
    </source>
</evidence>
<feature type="transmembrane region" description="Helical" evidence="8">
    <location>
        <begin position="243"/>
        <end position="261"/>
    </location>
</feature>
<evidence type="ECO:0000256" key="5">
    <source>
        <dbReference type="ARBA" id="ARBA00022692"/>
    </source>
</evidence>
<feature type="transmembrane region" description="Helical" evidence="8">
    <location>
        <begin position="36"/>
        <end position="59"/>
    </location>
</feature>
<accession>A0A371XBM9</accession>
<evidence type="ECO:0000256" key="2">
    <source>
        <dbReference type="ARBA" id="ARBA00022448"/>
    </source>
</evidence>
<keyword evidence="6 8" id="KW-1133">Transmembrane helix</keyword>
<dbReference type="RefSeq" id="WP_116624778.1">
    <property type="nucleotide sequence ID" value="NZ_QURN01000012.1"/>
</dbReference>
<feature type="transmembrane region" description="Helical" evidence="8">
    <location>
        <begin position="388"/>
        <end position="406"/>
    </location>
</feature>
<feature type="transmembrane region" description="Helical" evidence="8">
    <location>
        <begin position="162"/>
        <end position="187"/>
    </location>
</feature>
<name>A0A371XBM9_9HYPH</name>
<dbReference type="Proteomes" id="UP000262379">
    <property type="component" value="Unassembled WGS sequence"/>
</dbReference>
<comment type="caution">
    <text evidence="9">The sequence shown here is derived from an EMBL/GenBank/DDBJ whole genome shotgun (WGS) entry which is preliminary data.</text>
</comment>